<evidence type="ECO:0000256" key="3">
    <source>
        <dbReference type="ARBA" id="ARBA00022440"/>
    </source>
</evidence>
<dbReference type="PANTHER" id="PTHR35903:SF1">
    <property type="entry name" value="FLAGELLIN B1"/>
    <property type="match status" value="1"/>
</dbReference>
<keyword evidence="6" id="KW-0472">Membrane</keyword>
<keyword evidence="8" id="KW-1185">Reference proteome</keyword>
<dbReference type="InterPro" id="IPR013373">
    <property type="entry name" value="Flagellin/pilin_N_arc"/>
</dbReference>
<organism evidence="7 8">
    <name type="scientific">Halalkalicoccus tibetensis</name>
    <dbReference type="NCBI Taxonomy" id="175632"/>
    <lineage>
        <taxon>Archaea</taxon>
        <taxon>Methanobacteriati</taxon>
        <taxon>Methanobacteriota</taxon>
        <taxon>Stenosarchaea group</taxon>
        <taxon>Halobacteria</taxon>
        <taxon>Halobacteriales</taxon>
        <taxon>Halococcaceae</taxon>
        <taxon>Halalkalicoccus</taxon>
    </lineage>
</organism>
<dbReference type="Pfam" id="PF01917">
    <property type="entry name" value="Flagellin_arch-type"/>
    <property type="match status" value="1"/>
</dbReference>
<proteinExistence type="inferred from homology"/>
<evidence type="ECO:0000256" key="1">
    <source>
        <dbReference type="ARBA" id="ARBA00004618"/>
    </source>
</evidence>
<evidence type="ECO:0000256" key="4">
    <source>
        <dbReference type="RuleBase" id="RU361282"/>
    </source>
</evidence>
<evidence type="ECO:0000313" key="8">
    <source>
        <dbReference type="Proteomes" id="UP001596312"/>
    </source>
</evidence>
<name>A0ABD5UZA2_9EURY</name>
<dbReference type="InterPro" id="IPR002774">
    <property type="entry name" value="Flagellin_arc-type"/>
</dbReference>
<comment type="function">
    <text evidence="4">Flagellin is the subunit protein which polymerizes to form the filaments of archaeal flagella.</text>
</comment>
<evidence type="ECO:0000256" key="5">
    <source>
        <dbReference type="SAM" id="MobiDB-lite"/>
    </source>
</evidence>
<dbReference type="Proteomes" id="UP001596312">
    <property type="component" value="Unassembled WGS sequence"/>
</dbReference>
<gene>
    <name evidence="7" type="ORF">ACFQGH_04870</name>
</gene>
<evidence type="ECO:0000313" key="7">
    <source>
        <dbReference type="EMBL" id="MFC6904527.1"/>
    </source>
</evidence>
<dbReference type="EMBL" id="JBHSXQ010000001">
    <property type="protein sequence ID" value="MFC6904527.1"/>
    <property type="molecule type" value="Genomic_DNA"/>
</dbReference>
<comment type="similarity">
    <text evidence="2 4">Belongs to the archaeal flagellin family.</text>
</comment>
<keyword evidence="6" id="KW-1133">Transmembrane helix</keyword>
<accession>A0ABD5UZA2</accession>
<evidence type="ECO:0000256" key="6">
    <source>
        <dbReference type="SAM" id="Phobius"/>
    </source>
</evidence>
<evidence type="ECO:0000256" key="2">
    <source>
        <dbReference type="ARBA" id="ARBA00010256"/>
    </source>
</evidence>
<keyword evidence="3 4" id="KW-0974">Archaeal flagellum</keyword>
<dbReference type="GO" id="GO:0097589">
    <property type="term" value="C:archaeal-type flagellum"/>
    <property type="evidence" value="ECO:0007669"/>
    <property type="project" value="UniProtKB-SubCell"/>
</dbReference>
<keyword evidence="6" id="KW-0812">Transmembrane</keyword>
<comment type="caution">
    <text evidence="7">The sequence shown here is derived from an EMBL/GenBank/DDBJ whole genome shotgun (WGS) entry which is preliminary data.</text>
</comment>
<dbReference type="AlphaFoldDB" id="A0ABD5UZA2"/>
<dbReference type="PANTHER" id="PTHR35903">
    <property type="entry name" value="FLAGELLIN B1"/>
    <property type="match status" value="1"/>
</dbReference>
<comment type="subcellular location">
    <subcellularLocation>
        <location evidence="1 4">Archaeal flagellum</location>
    </subcellularLocation>
</comment>
<feature type="region of interest" description="Disordered" evidence="5">
    <location>
        <begin position="78"/>
        <end position="101"/>
    </location>
</feature>
<reference evidence="7 8" key="1">
    <citation type="journal article" date="2019" name="Int. J. Syst. Evol. Microbiol.">
        <title>The Global Catalogue of Microorganisms (GCM) 10K type strain sequencing project: providing services to taxonomists for standard genome sequencing and annotation.</title>
        <authorList>
            <consortium name="The Broad Institute Genomics Platform"/>
            <consortium name="The Broad Institute Genome Sequencing Center for Infectious Disease"/>
            <person name="Wu L."/>
            <person name="Ma J."/>
        </authorList>
    </citation>
    <scope>NUCLEOTIDE SEQUENCE [LARGE SCALE GENOMIC DNA]</scope>
    <source>
        <strain evidence="7 8">CGMCC 1.3240</strain>
    </source>
</reference>
<sequence length="101" mass="11228">MFNKENSERGQVGIGTLIVFIAMVLVAAIAAGVLINTAGFLQTQAEDTGIESTEQVSDNINVLSEVGTVGAAGRRYRHREYGTGLRQHQRPERSRDRWRQR</sequence>
<feature type="transmembrane region" description="Helical" evidence="6">
    <location>
        <begin position="12"/>
        <end position="35"/>
    </location>
</feature>
<feature type="compositionally biased region" description="Basic and acidic residues" evidence="5">
    <location>
        <begin position="89"/>
        <end position="101"/>
    </location>
</feature>
<protein>
    <recommendedName>
        <fullName evidence="4">Flagellin</fullName>
    </recommendedName>
</protein>
<dbReference type="NCBIfam" id="TIGR02537">
    <property type="entry name" value="arch_flag_Nterm"/>
    <property type="match status" value="1"/>
</dbReference>